<dbReference type="NCBIfam" id="NF038013">
    <property type="entry name" value="AceTr_1"/>
    <property type="match status" value="1"/>
</dbReference>
<evidence type="ECO:0000256" key="2">
    <source>
        <dbReference type="ARBA" id="ARBA00005587"/>
    </source>
</evidence>
<dbReference type="STRING" id="70415.A0A5S6R4L6"/>
<evidence type="ECO:0000256" key="5">
    <source>
        <dbReference type="ARBA" id="ARBA00023136"/>
    </source>
</evidence>
<reference evidence="8" key="1">
    <citation type="submission" date="2019-12" db="UniProtKB">
        <authorList>
            <consortium name="WormBaseParasite"/>
        </authorList>
    </citation>
    <scope>IDENTIFICATION</scope>
</reference>
<dbReference type="GO" id="GO:0005886">
    <property type="term" value="C:plasma membrane"/>
    <property type="evidence" value="ECO:0007669"/>
    <property type="project" value="TreeGrafter"/>
</dbReference>
<dbReference type="Pfam" id="PF01184">
    <property type="entry name" value="Gpr1_Fun34_YaaH"/>
    <property type="match status" value="1"/>
</dbReference>
<comment type="subcellular location">
    <subcellularLocation>
        <location evidence="1">Membrane</location>
        <topology evidence="1">Multi-pass membrane protein</topology>
    </subcellularLocation>
</comment>
<feature type="transmembrane region" description="Helical" evidence="6">
    <location>
        <begin position="126"/>
        <end position="146"/>
    </location>
</feature>
<dbReference type="AlphaFoldDB" id="A0A5S6R4L6"/>
<evidence type="ECO:0000256" key="1">
    <source>
        <dbReference type="ARBA" id="ARBA00004141"/>
    </source>
</evidence>
<dbReference type="WBParaSite" id="TMUE_3000014254.1">
    <property type="protein sequence ID" value="TMUE_3000014254.1"/>
    <property type="gene ID" value="WBGene00292240"/>
</dbReference>
<dbReference type="GO" id="GO:0015123">
    <property type="term" value="F:acetate transmembrane transporter activity"/>
    <property type="evidence" value="ECO:0007669"/>
    <property type="project" value="TreeGrafter"/>
</dbReference>
<keyword evidence="3 6" id="KW-0812">Transmembrane</keyword>
<feature type="transmembrane region" description="Helical" evidence="6">
    <location>
        <begin position="152"/>
        <end position="173"/>
    </location>
</feature>
<keyword evidence="4 6" id="KW-1133">Transmembrane helix</keyword>
<proteinExistence type="inferred from homology"/>
<keyword evidence="7" id="KW-1185">Reference proteome</keyword>
<sequence length="240" mass="26568">MKASIFELKENNKKNYENLCAFLFEMDPSLGAPARKLSNPGALGLGGFGAAVIIFQLHSLGYVGIGPTMWTAIVLGGLMQLIAGLHEFKTGNNFGYAAFNIFGGLWFCFGLIVLGKQFNWYELPRTDMGMLLIVFTLFTFLFLYPAANIDMALFSTFAVLFIGFVFGDIAHFVDFKPLDVISCLCFIVGGLLSWYIMAHVIFLDIFKKDILPVGAPPLTTLMNRRHANPAGQSMRNEQHA</sequence>
<protein>
    <submittedName>
        <fullName evidence="8">GPR1/FUN34/yaaH family protein</fullName>
    </submittedName>
</protein>
<evidence type="ECO:0000313" key="7">
    <source>
        <dbReference type="Proteomes" id="UP000046395"/>
    </source>
</evidence>
<dbReference type="Proteomes" id="UP000046395">
    <property type="component" value="Unassembled WGS sequence"/>
</dbReference>
<evidence type="ECO:0000256" key="4">
    <source>
        <dbReference type="ARBA" id="ARBA00022989"/>
    </source>
</evidence>
<dbReference type="InterPro" id="IPR051633">
    <property type="entry name" value="AceTr"/>
</dbReference>
<feature type="transmembrane region" description="Helical" evidence="6">
    <location>
        <begin position="62"/>
        <end position="82"/>
    </location>
</feature>
<evidence type="ECO:0000256" key="6">
    <source>
        <dbReference type="SAM" id="Phobius"/>
    </source>
</evidence>
<name>A0A5S6R4L6_TRIMR</name>
<feature type="transmembrane region" description="Helical" evidence="6">
    <location>
        <begin position="180"/>
        <end position="202"/>
    </location>
</feature>
<evidence type="ECO:0000313" key="8">
    <source>
        <dbReference type="WBParaSite" id="TMUE_3000014254.1"/>
    </source>
</evidence>
<feature type="transmembrane region" description="Helical" evidence="6">
    <location>
        <begin position="94"/>
        <end position="114"/>
    </location>
</feature>
<accession>A0A5S6R4L6</accession>
<dbReference type="InterPro" id="IPR000791">
    <property type="entry name" value="Gpr1/Fun34/SatP-like"/>
</dbReference>
<evidence type="ECO:0000256" key="3">
    <source>
        <dbReference type="ARBA" id="ARBA00022692"/>
    </source>
</evidence>
<dbReference type="PANTHER" id="PTHR31123:SF1">
    <property type="entry name" value="ACCUMULATION OF DYADS PROTEIN 2-RELATED"/>
    <property type="match status" value="1"/>
</dbReference>
<comment type="similarity">
    <text evidence="2">Belongs to the acetate uptake transporter (AceTr) (TC 2.A.96) family.</text>
</comment>
<dbReference type="PANTHER" id="PTHR31123">
    <property type="entry name" value="ACCUMULATION OF DYADS PROTEIN 2-RELATED"/>
    <property type="match status" value="1"/>
</dbReference>
<keyword evidence="5 6" id="KW-0472">Membrane</keyword>
<organism evidence="7 8">
    <name type="scientific">Trichuris muris</name>
    <name type="common">Mouse whipworm</name>
    <dbReference type="NCBI Taxonomy" id="70415"/>
    <lineage>
        <taxon>Eukaryota</taxon>
        <taxon>Metazoa</taxon>
        <taxon>Ecdysozoa</taxon>
        <taxon>Nematoda</taxon>
        <taxon>Enoplea</taxon>
        <taxon>Dorylaimia</taxon>
        <taxon>Trichinellida</taxon>
        <taxon>Trichuridae</taxon>
        <taxon>Trichuris</taxon>
    </lineage>
</organism>